<name>A0A7D5NCA8_9PROT</name>
<dbReference type="SMART" id="SM00411">
    <property type="entry name" value="BHL"/>
    <property type="match status" value="1"/>
</dbReference>
<dbReference type="Proteomes" id="UP000509684">
    <property type="component" value="Chromosome"/>
</dbReference>
<evidence type="ECO:0000313" key="5">
    <source>
        <dbReference type="Proteomes" id="UP000509684"/>
    </source>
</evidence>
<reference evidence="4 5" key="1">
    <citation type="journal article" date="2019" name="Microbiome">
        <title>Annotated bacterial chromosomes from frame-shift-corrected long-read metagenomic data.</title>
        <authorList>
            <person name="Arumugam K."/>
            <person name="Bagci C."/>
            <person name="Bessarab I."/>
            <person name="Beier S."/>
            <person name="Buchfink B."/>
            <person name="Gorska A."/>
            <person name="Qiu G."/>
            <person name="Huson D.H."/>
            <person name="Williams R.B.H."/>
        </authorList>
    </citation>
    <scope>NUCLEOTIDE SEQUENCE [LARGE SCALE GENOMIC DNA]</scope>
    <source>
        <strain evidence="4">SSA1</strain>
    </source>
</reference>
<dbReference type="SUPFAM" id="SSF47729">
    <property type="entry name" value="IHF-like DNA-binding proteins"/>
    <property type="match status" value="1"/>
</dbReference>
<dbReference type="EMBL" id="CP058708">
    <property type="protein sequence ID" value="QLH50253.1"/>
    <property type="molecule type" value="Genomic_DNA"/>
</dbReference>
<protein>
    <submittedName>
        <fullName evidence="4">HU family DNA-binding protein</fullName>
    </submittedName>
</protein>
<dbReference type="InterPro" id="IPR010992">
    <property type="entry name" value="IHF-like_DNA-bd_dom_sf"/>
</dbReference>
<evidence type="ECO:0000256" key="3">
    <source>
        <dbReference type="RuleBase" id="RU003939"/>
    </source>
</evidence>
<keyword evidence="2 4" id="KW-0238">DNA-binding</keyword>
<accession>A0A7D5NCA8</accession>
<dbReference type="AlphaFoldDB" id="A0A7D5NCA8"/>
<proteinExistence type="inferred from homology"/>
<dbReference type="KEGG" id="acog:HWD57_11020"/>
<evidence type="ECO:0000256" key="1">
    <source>
        <dbReference type="ARBA" id="ARBA00010529"/>
    </source>
</evidence>
<gene>
    <name evidence="4" type="ORF">HWD57_11020</name>
</gene>
<comment type="similarity">
    <text evidence="1 3">Belongs to the bacterial histone-like protein family.</text>
</comment>
<dbReference type="Pfam" id="PF00216">
    <property type="entry name" value="Bac_DNA_binding"/>
    <property type="match status" value="1"/>
</dbReference>
<organism evidence="4 5">
    <name type="scientific">Candidatus Accumulibacter cognatus</name>
    <dbReference type="NCBI Taxonomy" id="2954383"/>
    <lineage>
        <taxon>Bacteria</taxon>
        <taxon>Pseudomonadati</taxon>
        <taxon>Pseudomonadota</taxon>
        <taxon>Betaproteobacteria</taxon>
        <taxon>Candidatus Accumulibacter</taxon>
    </lineage>
</organism>
<sequence>MNQSAFIRRIARTTGLPQTVTDSILKAAAGVLADSLAAGESVKFPGLGTFEAHVSASRVMRLNLLANPETRTVGGKRRARFRASSAFAAAVEFRKD</sequence>
<evidence type="ECO:0000313" key="4">
    <source>
        <dbReference type="EMBL" id="QLH50253.1"/>
    </source>
</evidence>
<dbReference type="InterPro" id="IPR000119">
    <property type="entry name" value="Hist_DNA-bd"/>
</dbReference>
<dbReference type="GO" id="GO:0003677">
    <property type="term" value="F:DNA binding"/>
    <property type="evidence" value="ECO:0007669"/>
    <property type="project" value="UniProtKB-KW"/>
</dbReference>
<evidence type="ECO:0000256" key="2">
    <source>
        <dbReference type="ARBA" id="ARBA00023125"/>
    </source>
</evidence>
<dbReference type="GO" id="GO:0030527">
    <property type="term" value="F:structural constituent of chromatin"/>
    <property type="evidence" value="ECO:0007669"/>
    <property type="project" value="InterPro"/>
</dbReference>
<dbReference type="Gene3D" id="4.10.520.10">
    <property type="entry name" value="IHF-like DNA-binding proteins"/>
    <property type="match status" value="1"/>
</dbReference>